<feature type="transmembrane region" description="Helical" evidence="1">
    <location>
        <begin position="70"/>
        <end position="96"/>
    </location>
</feature>
<evidence type="ECO:0000313" key="3">
    <source>
        <dbReference type="Proteomes" id="UP000298355"/>
    </source>
</evidence>
<keyword evidence="1" id="KW-1133">Transmembrane helix</keyword>
<feature type="transmembrane region" description="Helical" evidence="1">
    <location>
        <begin position="103"/>
        <end position="120"/>
    </location>
</feature>
<accession>A0ABY2JD63</accession>
<organism evidence="2 3">
    <name type="scientific">Cryobacterium breve</name>
    <dbReference type="NCBI Taxonomy" id="1259258"/>
    <lineage>
        <taxon>Bacteria</taxon>
        <taxon>Bacillati</taxon>
        <taxon>Actinomycetota</taxon>
        <taxon>Actinomycetes</taxon>
        <taxon>Micrococcales</taxon>
        <taxon>Microbacteriaceae</taxon>
        <taxon>Cryobacterium</taxon>
    </lineage>
</organism>
<sequence length="238" mass="25672">MGSSEDQRLVPTPVGSPVCYAFISEQSASCQGAGFKTETPQMVAADRGNWTWDYPPVFYVVMGLFAGTEVLLSVLLMRVFDVCLFVGLSIAIFILLTQSRRPSLTWGFAIALVPLEMFIIPSTNPSSWAVISTGTLWISLLGFLETSGRRKFGLGTLAVVSTVIGVGARADAVPYSILAVCAFVAHSFTLDRRFIYCFVRPALLCRSGHRLGAPFHPESHERSNVVGGCSRPLGAGMA</sequence>
<dbReference type="RefSeq" id="WP_134361815.1">
    <property type="nucleotide sequence ID" value="NZ_SOGJ01000004.1"/>
</dbReference>
<feature type="transmembrane region" description="Helical" evidence="1">
    <location>
        <begin position="151"/>
        <end position="167"/>
    </location>
</feature>
<reference evidence="2 3" key="1">
    <citation type="submission" date="2019-03" db="EMBL/GenBank/DDBJ databases">
        <title>Genomics of glacier-inhabiting Cryobacterium strains.</title>
        <authorList>
            <person name="Liu Q."/>
            <person name="Xin Y.-H."/>
        </authorList>
    </citation>
    <scope>NUCLEOTIDE SEQUENCE [LARGE SCALE GENOMIC DNA]</scope>
    <source>
        <strain evidence="2 3">TMT4-23</strain>
    </source>
</reference>
<keyword evidence="1" id="KW-0472">Membrane</keyword>
<feature type="transmembrane region" description="Helical" evidence="1">
    <location>
        <begin position="173"/>
        <end position="190"/>
    </location>
</feature>
<protein>
    <submittedName>
        <fullName evidence="2">DUF2142 domain-containing protein</fullName>
    </submittedName>
</protein>
<proteinExistence type="predicted"/>
<gene>
    <name evidence="2" type="ORF">E3O65_00585</name>
</gene>
<evidence type="ECO:0000313" key="2">
    <source>
        <dbReference type="EMBL" id="TFD01832.1"/>
    </source>
</evidence>
<keyword evidence="1" id="KW-0812">Transmembrane</keyword>
<keyword evidence="3" id="KW-1185">Reference proteome</keyword>
<name>A0ABY2JD63_9MICO</name>
<dbReference type="InterPro" id="IPR018674">
    <property type="entry name" value="DUF2142_membrane"/>
</dbReference>
<dbReference type="Pfam" id="PF09913">
    <property type="entry name" value="DUF2142"/>
    <property type="match status" value="1"/>
</dbReference>
<dbReference type="EMBL" id="SOGJ01000004">
    <property type="protein sequence ID" value="TFD01832.1"/>
    <property type="molecule type" value="Genomic_DNA"/>
</dbReference>
<comment type="caution">
    <text evidence="2">The sequence shown here is derived from an EMBL/GenBank/DDBJ whole genome shotgun (WGS) entry which is preliminary data.</text>
</comment>
<evidence type="ECO:0000256" key="1">
    <source>
        <dbReference type="SAM" id="Phobius"/>
    </source>
</evidence>
<dbReference type="Proteomes" id="UP000298355">
    <property type="component" value="Unassembled WGS sequence"/>
</dbReference>
<feature type="transmembrane region" description="Helical" evidence="1">
    <location>
        <begin position="126"/>
        <end position="144"/>
    </location>
</feature>